<dbReference type="EMBL" id="CM051400">
    <property type="protein sequence ID" value="KAJ4714340.1"/>
    <property type="molecule type" value="Genomic_DNA"/>
</dbReference>
<keyword evidence="2" id="KW-1185">Reference proteome</keyword>
<evidence type="ECO:0000313" key="2">
    <source>
        <dbReference type="Proteomes" id="UP001164539"/>
    </source>
</evidence>
<comment type="caution">
    <text evidence="1">The sequence shown here is derived from an EMBL/GenBank/DDBJ whole genome shotgun (WGS) entry which is preliminary data.</text>
</comment>
<name>A0ACC1XSE9_MELAZ</name>
<dbReference type="Proteomes" id="UP001164539">
    <property type="component" value="Chromosome 7"/>
</dbReference>
<sequence>MLRALSTRRSSRGYERLAVVDESTALLEGKLKRAASVPAGVFNPSRKSYSSRKLTPEFEFTLPEHPQAQAKKSAKKLDKIHPIFSLLNSRSKKKPTAKPEFARYLEYLKEGGMAAVIQ</sequence>
<protein>
    <submittedName>
        <fullName evidence="1">Sodium/potassium-transporting ATPase subunit alpha-1 like</fullName>
    </submittedName>
</protein>
<gene>
    <name evidence="1" type="ORF">OWV82_012842</name>
</gene>
<organism evidence="1 2">
    <name type="scientific">Melia azedarach</name>
    <name type="common">Chinaberry tree</name>
    <dbReference type="NCBI Taxonomy" id="155640"/>
    <lineage>
        <taxon>Eukaryota</taxon>
        <taxon>Viridiplantae</taxon>
        <taxon>Streptophyta</taxon>
        <taxon>Embryophyta</taxon>
        <taxon>Tracheophyta</taxon>
        <taxon>Spermatophyta</taxon>
        <taxon>Magnoliopsida</taxon>
        <taxon>eudicotyledons</taxon>
        <taxon>Gunneridae</taxon>
        <taxon>Pentapetalae</taxon>
        <taxon>rosids</taxon>
        <taxon>malvids</taxon>
        <taxon>Sapindales</taxon>
        <taxon>Meliaceae</taxon>
        <taxon>Melia</taxon>
    </lineage>
</organism>
<proteinExistence type="predicted"/>
<reference evidence="1 2" key="1">
    <citation type="journal article" date="2023" name="Science">
        <title>Complex scaffold remodeling in plant triterpene biosynthesis.</title>
        <authorList>
            <person name="De La Pena R."/>
            <person name="Hodgson H."/>
            <person name="Liu J.C."/>
            <person name="Stephenson M.J."/>
            <person name="Martin A.C."/>
            <person name="Owen C."/>
            <person name="Harkess A."/>
            <person name="Leebens-Mack J."/>
            <person name="Jimenez L.E."/>
            <person name="Osbourn A."/>
            <person name="Sattely E.S."/>
        </authorList>
    </citation>
    <scope>NUCLEOTIDE SEQUENCE [LARGE SCALE GENOMIC DNA]</scope>
    <source>
        <strain evidence="2">cv. JPN11</strain>
        <tissue evidence="1">Leaf</tissue>
    </source>
</reference>
<evidence type="ECO:0000313" key="1">
    <source>
        <dbReference type="EMBL" id="KAJ4714340.1"/>
    </source>
</evidence>
<accession>A0ACC1XSE9</accession>